<sequence>MSPLVSNIVFLSVLTGLLIPAKKWAEMNPHRIEDGPSWVKATVSALYSDRRVLFEGLRTPAAQATEPGME</sequence>
<name>A0A560LDC0_9BRAD</name>
<reference evidence="1 2" key="1">
    <citation type="submission" date="2019-06" db="EMBL/GenBank/DDBJ databases">
        <title>Genomic Encyclopedia of Type Strains, Phase IV (KMG-V): Genome sequencing to study the core and pangenomes of soil and plant-associated prokaryotes.</title>
        <authorList>
            <person name="Whitman W."/>
        </authorList>
    </citation>
    <scope>NUCLEOTIDE SEQUENCE [LARGE SCALE GENOMIC DNA]</scope>
    <source>
        <strain evidence="1 2">BR 10355</strain>
    </source>
</reference>
<dbReference type="EMBL" id="VITY01000011">
    <property type="protein sequence ID" value="TWB93199.1"/>
    <property type="molecule type" value="Genomic_DNA"/>
</dbReference>
<dbReference type="RefSeq" id="WP_146990346.1">
    <property type="nucleotide sequence ID" value="NZ_VITY01000011.1"/>
</dbReference>
<gene>
    <name evidence="1" type="ORF">FBZ93_111238</name>
</gene>
<proteinExistence type="predicted"/>
<organism evidence="1 2">
    <name type="scientific">Bradyrhizobium macuxiense</name>
    <dbReference type="NCBI Taxonomy" id="1755647"/>
    <lineage>
        <taxon>Bacteria</taxon>
        <taxon>Pseudomonadati</taxon>
        <taxon>Pseudomonadota</taxon>
        <taxon>Alphaproteobacteria</taxon>
        <taxon>Hyphomicrobiales</taxon>
        <taxon>Nitrobacteraceae</taxon>
        <taxon>Bradyrhizobium</taxon>
    </lineage>
</organism>
<dbReference type="Proteomes" id="UP000321304">
    <property type="component" value="Unassembled WGS sequence"/>
</dbReference>
<comment type="caution">
    <text evidence="1">The sequence shown here is derived from an EMBL/GenBank/DDBJ whole genome shotgun (WGS) entry which is preliminary data.</text>
</comment>
<keyword evidence="2" id="KW-1185">Reference proteome</keyword>
<protein>
    <submittedName>
        <fullName evidence="1">Uncharacterized protein</fullName>
    </submittedName>
</protein>
<dbReference type="AlphaFoldDB" id="A0A560LDC0"/>
<evidence type="ECO:0000313" key="2">
    <source>
        <dbReference type="Proteomes" id="UP000321304"/>
    </source>
</evidence>
<accession>A0A560LDC0</accession>
<evidence type="ECO:0000313" key="1">
    <source>
        <dbReference type="EMBL" id="TWB93199.1"/>
    </source>
</evidence>